<comment type="caution">
    <text evidence="2">The sequence shown here is derived from an EMBL/GenBank/DDBJ whole genome shotgun (WGS) entry which is preliminary data.</text>
</comment>
<sequence>MADPPIPSPSQSITPEECLGHDSSFSGAGWAKGRFASCQGKRLWVQKVDCLIGTWFCSVVGNAYADMAVIHYTKNDSDFRDILEVTYVGNWRVVGDVSGVPLTIRSTCDVTSGGGSCARDVGGTTRSVDSWAARGTSFEYASFAQNGGAAPNALATADLRWVATVVSDIGPSTQRSDPSQARCDRASYLLRSGAGQGCVFPWAPTPTWTVNKSQSPQTAQNIWEAQNNPNATQPPSSRLKAIPAVLHRTANATEIRRHRGVAGRACTTFFPGKYPAPNTDCDEYPMASTREGSVNKADGVRDYVVKPINSTDNQDAGRDLNRFYAAQRIMGSDGWNDAFQVRVP</sequence>
<keyword evidence="3" id="KW-1185">Reference proteome</keyword>
<evidence type="ECO:0000259" key="1">
    <source>
        <dbReference type="Pfam" id="PF14040"/>
    </source>
</evidence>
<dbReference type="EMBL" id="JAOZYC010000142">
    <property type="protein sequence ID" value="MEB8341116.1"/>
    <property type="molecule type" value="Genomic_DNA"/>
</dbReference>
<dbReference type="Proteomes" id="UP001354931">
    <property type="component" value="Unassembled WGS sequence"/>
</dbReference>
<feature type="domain" description="Deoxyribonuclease NucA/NucB" evidence="1">
    <location>
        <begin position="248"/>
        <end position="330"/>
    </location>
</feature>
<dbReference type="Pfam" id="PF14040">
    <property type="entry name" value="DNase_NucA_NucB"/>
    <property type="match status" value="1"/>
</dbReference>
<reference evidence="2 3" key="1">
    <citation type="submission" date="2022-10" db="EMBL/GenBank/DDBJ databases">
        <authorList>
            <person name="Xie J."/>
            <person name="Shen N."/>
        </authorList>
    </citation>
    <scope>NUCLEOTIDE SEQUENCE [LARGE SCALE GENOMIC DNA]</scope>
    <source>
        <strain evidence="2 3">YIM65594</strain>
    </source>
</reference>
<accession>A0ABU6FE44</accession>
<dbReference type="RefSeq" id="WP_326020102.1">
    <property type="nucleotide sequence ID" value="NZ_JAOZYC010000142.1"/>
</dbReference>
<dbReference type="InterPro" id="IPR029476">
    <property type="entry name" value="DNase_NucA_NucB"/>
</dbReference>
<protein>
    <submittedName>
        <fullName evidence="2">NucA/NucB deoxyribonuclease domain-containing protein</fullName>
    </submittedName>
</protein>
<evidence type="ECO:0000313" key="3">
    <source>
        <dbReference type="Proteomes" id="UP001354931"/>
    </source>
</evidence>
<organism evidence="2 3">
    <name type="scientific">Streptomyces endophyticus</name>
    <dbReference type="NCBI Taxonomy" id="714166"/>
    <lineage>
        <taxon>Bacteria</taxon>
        <taxon>Bacillati</taxon>
        <taxon>Actinomycetota</taxon>
        <taxon>Actinomycetes</taxon>
        <taxon>Kitasatosporales</taxon>
        <taxon>Streptomycetaceae</taxon>
        <taxon>Streptomyces</taxon>
    </lineage>
</organism>
<gene>
    <name evidence="2" type="ORF">OKJ99_26805</name>
</gene>
<evidence type="ECO:0000313" key="2">
    <source>
        <dbReference type="EMBL" id="MEB8341116.1"/>
    </source>
</evidence>
<name>A0ABU6FE44_9ACTN</name>
<proteinExistence type="predicted"/>